<accession>A0A1F6E3I0</accession>
<gene>
    <name evidence="2" type="ORF">A3C95_01365</name>
</gene>
<sequence>MAKTTKTTGKTGSNVTALDTGKPAARKMAGGGRNAISIIAITLISRQPMLQNALSEVALDGLPGGSGKLTKPNLKEMTYEERAELARYHGPGDEFGFPADCLFAALVHAGKFVKFDGKKNFTNAEMSILPGFLTINNEFLAFKDQDKKSWIVDKRRAVNPATGGAMCVIRPKFAKWEVEVEIEINHAGGVKLEQVRQLFEEAGRQSGIGDHRKKGSFGRFRIAKWAVVEEKSEEVAAAA</sequence>
<feature type="region of interest" description="Disordered" evidence="1">
    <location>
        <begin position="1"/>
        <end position="26"/>
    </location>
</feature>
<protein>
    <submittedName>
        <fullName evidence="2">Uncharacterized protein</fullName>
    </submittedName>
</protein>
<feature type="compositionally biased region" description="Low complexity" evidence="1">
    <location>
        <begin position="1"/>
        <end position="12"/>
    </location>
</feature>
<evidence type="ECO:0000313" key="2">
    <source>
        <dbReference type="EMBL" id="OGG68249.1"/>
    </source>
</evidence>
<name>A0A1F6E3I0_9BACT</name>
<organism evidence="2 3">
    <name type="scientific">Candidatus Kaiserbacteria bacterium RIFCSPHIGHO2_02_FULL_56_30</name>
    <dbReference type="NCBI Taxonomy" id="1798499"/>
    <lineage>
        <taxon>Bacteria</taxon>
        <taxon>Candidatus Kaiseribacteriota</taxon>
    </lineage>
</organism>
<comment type="caution">
    <text evidence="2">The sequence shown here is derived from an EMBL/GenBank/DDBJ whole genome shotgun (WGS) entry which is preliminary data.</text>
</comment>
<dbReference type="EMBL" id="MFLM01000011">
    <property type="protein sequence ID" value="OGG68249.1"/>
    <property type="molecule type" value="Genomic_DNA"/>
</dbReference>
<reference evidence="2 3" key="1">
    <citation type="journal article" date="2016" name="Nat. Commun.">
        <title>Thousands of microbial genomes shed light on interconnected biogeochemical processes in an aquifer system.</title>
        <authorList>
            <person name="Anantharaman K."/>
            <person name="Brown C.T."/>
            <person name="Hug L.A."/>
            <person name="Sharon I."/>
            <person name="Castelle C.J."/>
            <person name="Probst A.J."/>
            <person name="Thomas B.C."/>
            <person name="Singh A."/>
            <person name="Wilkins M.J."/>
            <person name="Karaoz U."/>
            <person name="Brodie E.L."/>
            <person name="Williams K.H."/>
            <person name="Hubbard S.S."/>
            <person name="Banfield J.F."/>
        </authorList>
    </citation>
    <scope>NUCLEOTIDE SEQUENCE [LARGE SCALE GENOMIC DNA]</scope>
</reference>
<dbReference type="AlphaFoldDB" id="A0A1F6E3I0"/>
<evidence type="ECO:0000256" key="1">
    <source>
        <dbReference type="SAM" id="MobiDB-lite"/>
    </source>
</evidence>
<evidence type="ECO:0000313" key="3">
    <source>
        <dbReference type="Proteomes" id="UP000177107"/>
    </source>
</evidence>
<proteinExistence type="predicted"/>
<dbReference type="Proteomes" id="UP000177107">
    <property type="component" value="Unassembled WGS sequence"/>
</dbReference>